<dbReference type="SUPFAM" id="SSF50494">
    <property type="entry name" value="Trypsin-like serine proteases"/>
    <property type="match status" value="1"/>
</dbReference>
<dbReference type="AlphaFoldDB" id="A0A851GTJ0"/>
<proteinExistence type="predicted"/>
<dbReference type="SUPFAM" id="SSF50156">
    <property type="entry name" value="PDZ domain-like"/>
    <property type="match status" value="1"/>
</dbReference>
<dbReference type="Gene3D" id="3.20.190.20">
    <property type="match status" value="1"/>
</dbReference>
<dbReference type="Proteomes" id="UP000557872">
    <property type="component" value="Unassembled WGS sequence"/>
</dbReference>
<evidence type="ECO:0000259" key="5">
    <source>
        <dbReference type="PROSITE" id="PS50106"/>
    </source>
</evidence>
<feature type="signal peptide" evidence="4">
    <location>
        <begin position="1"/>
        <end position="19"/>
    </location>
</feature>
<dbReference type="PROSITE" id="PS50106">
    <property type="entry name" value="PDZ"/>
    <property type="match status" value="1"/>
</dbReference>
<dbReference type="Gene3D" id="2.30.42.10">
    <property type="match status" value="1"/>
</dbReference>
<keyword evidence="3" id="KW-0720">Serine protease</keyword>
<dbReference type="InterPro" id="IPR009003">
    <property type="entry name" value="Peptidase_S1_PA"/>
</dbReference>
<evidence type="ECO:0000256" key="1">
    <source>
        <dbReference type="ARBA" id="ARBA00022670"/>
    </source>
</evidence>
<comment type="caution">
    <text evidence="6">The sequence shown here is derived from an EMBL/GenBank/DDBJ whole genome shotgun (WGS) entry which is preliminary data.</text>
</comment>
<keyword evidence="1" id="KW-0645">Protease</keyword>
<accession>A0A851GTJ0</accession>
<dbReference type="PANTHER" id="PTHR45980">
    <property type="match status" value="1"/>
</dbReference>
<protein>
    <submittedName>
        <fullName evidence="6">PDZ domain-containing protein</fullName>
    </submittedName>
</protein>
<dbReference type="RefSeq" id="WP_178934902.1">
    <property type="nucleotide sequence ID" value="NZ_JACBAZ010000017.1"/>
</dbReference>
<dbReference type="SMART" id="SM00228">
    <property type="entry name" value="PDZ"/>
    <property type="match status" value="1"/>
</dbReference>
<dbReference type="PANTHER" id="PTHR45980:SF9">
    <property type="entry name" value="PROTEASE DO-LIKE 10, MITOCHONDRIAL-RELATED"/>
    <property type="match status" value="1"/>
</dbReference>
<dbReference type="InterPro" id="IPR036034">
    <property type="entry name" value="PDZ_sf"/>
</dbReference>
<evidence type="ECO:0000256" key="4">
    <source>
        <dbReference type="SAM" id="SignalP"/>
    </source>
</evidence>
<gene>
    <name evidence="6" type="ORF">HW115_18495</name>
</gene>
<dbReference type="InterPro" id="IPR043504">
    <property type="entry name" value="Peptidase_S1_PA_chymotrypsin"/>
</dbReference>
<dbReference type="GO" id="GO:0006508">
    <property type="term" value="P:proteolysis"/>
    <property type="evidence" value="ECO:0007669"/>
    <property type="project" value="UniProtKB-KW"/>
</dbReference>
<dbReference type="InterPro" id="IPR001940">
    <property type="entry name" value="Peptidase_S1C"/>
</dbReference>
<sequence>MKFLLTALTCLTLTGYLSAQDNTDSAVSKSVIRVNATIQSWNPSQPWDKSAPGKRRALGALLSGNRVLTTAEMAADASYIELENADSTRTLPAKVVAIDYETNLALLSPDNGDTEGFFQGLSPLSLGTPAKIGDQVDVWQLEDNGMPLVTQATIQSVDVVSSFAEGNFFLTYEAKGSMQSASSSFTLPVVRDGKLLGLLSSYNSKDQIIDIMTPEIISAFLADAEDGKYIGVPSLGIGVSSTVDPNFRNWLKLPDDVGGLYVTRIRNKSAAEAAGLKKGDVLVAINEHAIGRRGYYSHPNYGRVFWSHLVRGSHAVGETIQLTVLREGKEKQLTATLTRASKRLVPSLTYDQAPKFLVKGGFIFQELSATYLRAFGKEWQSSAPLNLLDVLSSPEDYEEGRNTLVFLSATIPTPATTGYERISNQIIGKINGQPIADIASLIKAFQQPGKDGLHTIEFDDGHPKTIYLDAATSDTIDAELLKRGIPRLSRQ</sequence>
<keyword evidence="7" id="KW-1185">Reference proteome</keyword>
<dbReference type="InterPro" id="IPR046449">
    <property type="entry name" value="DEGP_PDZ_sf"/>
</dbReference>
<dbReference type="GO" id="GO:0004252">
    <property type="term" value="F:serine-type endopeptidase activity"/>
    <property type="evidence" value="ECO:0007669"/>
    <property type="project" value="InterPro"/>
</dbReference>
<reference evidence="6 7" key="1">
    <citation type="submission" date="2020-07" db="EMBL/GenBank/DDBJ databases">
        <title>Roseicoccus Jingziensis gen. nov., sp. nov., isolated from coastal seawater.</title>
        <authorList>
            <person name="Feng X."/>
        </authorList>
    </citation>
    <scope>NUCLEOTIDE SEQUENCE [LARGE SCALE GENOMIC DNA]</scope>
    <source>
        <strain evidence="6 7">N1E253</strain>
    </source>
</reference>
<dbReference type="Pfam" id="PF17815">
    <property type="entry name" value="PDZ_3"/>
    <property type="match status" value="1"/>
</dbReference>
<evidence type="ECO:0000256" key="2">
    <source>
        <dbReference type="ARBA" id="ARBA00022801"/>
    </source>
</evidence>
<organism evidence="6 7">
    <name type="scientific">Oceaniferula marina</name>
    <dbReference type="NCBI Taxonomy" id="2748318"/>
    <lineage>
        <taxon>Bacteria</taxon>
        <taxon>Pseudomonadati</taxon>
        <taxon>Verrucomicrobiota</taxon>
        <taxon>Verrucomicrobiia</taxon>
        <taxon>Verrucomicrobiales</taxon>
        <taxon>Verrucomicrobiaceae</taxon>
        <taxon>Oceaniferula</taxon>
    </lineage>
</organism>
<dbReference type="InterPro" id="IPR041517">
    <property type="entry name" value="DEGP_PDZ"/>
</dbReference>
<dbReference type="Pfam" id="PF13180">
    <property type="entry name" value="PDZ_2"/>
    <property type="match status" value="1"/>
</dbReference>
<dbReference type="PRINTS" id="PR00834">
    <property type="entry name" value="PROTEASES2C"/>
</dbReference>
<dbReference type="Gene3D" id="2.40.10.10">
    <property type="entry name" value="Trypsin-like serine proteases"/>
    <property type="match status" value="1"/>
</dbReference>
<dbReference type="InterPro" id="IPR001478">
    <property type="entry name" value="PDZ"/>
</dbReference>
<feature type="domain" description="PDZ" evidence="5">
    <location>
        <begin position="218"/>
        <end position="286"/>
    </location>
</feature>
<keyword evidence="4" id="KW-0732">Signal</keyword>
<evidence type="ECO:0000313" key="6">
    <source>
        <dbReference type="EMBL" id="NWK57614.1"/>
    </source>
</evidence>
<feature type="chain" id="PRO_5032876968" evidence="4">
    <location>
        <begin position="20"/>
        <end position="491"/>
    </location>
</feature>
<evidence type="ECO:0000256" key="3">
    <source>
        <dbReference type="ARBA" id="ARBA00022825"/>
    </source>
</evidence>
<keyword evidence="2" id="KW-0378">Hydrolase</keyword>
<name>A0A851GTJ0_9BACT</name>
<dbReference type="EMBL" id="JACBAZ010000017">
    <property type="protein sequence ID" value="NWK57614.1"/>
    <property type="molecule type" value="Genomic_DNA"/>
</dbReference>
<evidence type="ECO:0000313" key="7">
    <source>
        <dbReference type="Proteomes" id="UP000557872"/>
    </source>
</evidence>